<dbReference type="InterPro" id="IPR018711">
    <property type="entry name" value="NAGPA"/>
</dbReference>
<evidence type="ECO:0000313" key="2">
    <source>
        <dbReference type="EMBL" id="HCO70236.1"/>
    </source>
</evidence>
<reference evidence="2 7" key="3">
    <citation type="journal article" date="2018" name="Nat. Biotechnol.">
        <title>A standardized bacterial taxonomy based on genome phylogeny substantially revises the tree of life.</title>
        <authorList>
            <person name="Parks D.H."/>
            <person name="Chuvochina M."/>
            <person name="Waite D.W."/>
            <person name="Rinke C."/>
            <person name="Skarshewski A."/>
            <person name="Chaumeil P.A."/>
            <person name="Hugenholtz P."/>
        </authorList>
    </citation>
    <scope>NUCLEOTIDE SEQUENCE [LARGE SCALE GENOMIC DNA]</scope>
    <source>
        <strain evidence="2">UBA9905</strain>
    </source>
</reference>
<organism evidence="3 5">
    <name type="scientific">Mesotoga infera</name>
    <dbReference type="NCBI Taxonomy" id="1236046"/>
    <lineage>
        <taxon>Bacteria</taxon>
        <taxon>Thermotogati</taxon>
        <taxon>Thermotogota</taxon>
        <taxon>Thermotogae</taxon>
        <taxon>Kosmotogales</taxon>
        <taxon>Kosmotogaceae</taxon>
        <taxon>Mesotoga</taxon>
    </lineage>
</organism>
<sequence length="557" mass="61774">MRRIFVICFLFLSLISSAKNLIYLDERGQTRVFTDAVVTERSMDFVKLEIIGELIRGVVVSQSLRQEETIMILPSGIIVSLSHENQRATVEFGSEFENSLIMKDDKVHINAELLAAITDKSFFSESEALILYAQPLTIKSIENRPDSISITLDRDVLPDFFTIWWTGSGSLAVTLRPARIDPFLSYDGMTVTTGRGFVKISAEKPWPDVEYEIKGRTLILRGKSGMGRTIQQETSFDFDLNIFESYAGGQKFTMSFLEMNSAKFTYGIELANDGVSGLEKATDTLRKSGAQIMINGGYFDQNQNLPIGLLVRDGEVLGLPTLDRPAVYFTEDGKVHVSRMDIIYMARFDDRFVQITGVNSPYRGEAVLYTDEYRNSIPEFEDFTYLEIKDGKIISEGYVSRVEKGSDVLVLSPSSLQKISDSTSVGGSVALELLNSYGEKITGAVEGGPMIIHDGKPVTDYERNYYSASLLDVRAPRTLVGVKVTGEVVFIVIDGYQQTSYGLTFKEMIEFFKDKGFSSLMCLDGGKSSVMSVNGEIINSPSSGVPSLPVIITGSRK</sequence>
<dbReference type="EMBL" id="LGGW01000015">
    <property type="protein sequence ID" value="KUK90914.1"/>
    <property type="molecule type" value="Genomic_DNA"/>
</dbReference>
<feature type="domain" description="Phosphodiester glycosidase" evidence="1">
    <location>
        <begin position="390"/>
        <end position="543"/>
    </location>
</feature>
<dbReference type="Proteomes" id="UP000054260">
    <property type="component" value="Unassembled WGS sequence"/>
</dbReference>
<evidence type="ECO:0000259" key="1">
    <source>
        <dbReference type="Pfam" id="PF09992"/>
    </source>
</evidence>
<dbReference type="Proteomes" id="UP000055014">
    <property type="component" value="Unassembled WGS sequence"/>
</dbReference>
<evidence type="ECO:0000313" key="5">
    <source>
        <dbReference type="Proteomes" id="UP000054260"/>
    </source>
</evidence>
<proteinExistence type="predicted"/>
<comment type="caution">
    <text evidence="3">The sequence shown here is derived from an EMBL/GenBank/DDBJ whole genome shotgun (WGS) entry which is preliminary data.</text>
</comment>
<dbReference type="Proteomes" id="UP000264215">
    <property type="component" value="Unassembled WGS sequence"/>
</dbReference>
<protein>
    <recommendedName>
        <fullName evidence="1">Phosphodiester glycosidase domain-containing protein</fullName>
    </recommendedName>
</protein>
<evidence type="ECO:0000313" key="6">
    <source>
        <dbReference type="Proteomes" id="UP000055014"/>
    </source>
</evidence>
<dbReference type="Pfam" id="PF09992">
    <property type="entry name" value="NAGPA"/>
    <property type="match status" value="1"/>
</dbReference>
<gene>
    <name evidence="2" type="ORF">DIT26_06640</name>
    <name evidence="3" type="ORF">XD86_0023</name>
    <name evidence="4" type="ORF">XE02_0302</name>
</gene>
<dbReference type="AlphaFoldDB" id="A0A101H1K9"/>
<dbReference type="EMBL" id="DQBS01000151">
    <property type="protein sequence ID" value="HCO70236.1"/>
    <property type="molecule type" value="Genomic_DNA"/>
</dbReference>
<dbReference type="PANTHER" id="PTHR40446">
    <property type="entry name" value="N-ACETYLGLUCOSAMINE-1-PHOSPHODIESTER ALPHA-N-ACETYLGLUCOSAMINIDASE"/>
    <property type="match status" value="1"/>
</dbReference>
<evidence type="ECO:0000313" key="4">
    <source>
        <dbReference type="EMBL" id="KUK90914.1"/>
    </source>
</evidence>
<reference evidence="3" key="1">
    <citation type="journal article" date="2015" name="MBio">
        <title>Genome-resolved metagenomic analysis reveals roles for candidate phyla and other microbial community members in biogeochemical transformations in oil reservoirs.</title>
        <authorList>
            <person name="Hu P."/>
            <person name="Tom L."/>
            <person name="Singh A."/>
            <person name="Thomas B.C."/>
            <person name="Baker B.J."/>
            <person name="Piceno Y.M."/>
            <person name="Andersen G.L."/>
            <person name="Banfield J.F."/>
        </authorList>
    </citation>
    <scope>NUCLEOTIDE SEQUENCE [LARGE SCALE GENOMIC DNA]</scope>
    <source>
        <strain evidence="3">46_47</strain>
        <strain evidence="4">46_70</strain>
    </source>
</reference>
<reference evidence="5 6" key="2">
    <citation type="journal article" date="2015" name="MBio">
        <title>Genome-Resolved Metagenomic Analysis Reveals Roles for Candidate Phyla and Other Microbial Community Members in Biogeochemical Transformations in Oil Reservoirs.</title>
        <authorList>
            <person name="Hu P."/>
            <person name="Tom L."/>
            <person name="Singh A."/>
            <person name="Thomas B.C."/>
            <person name="Baker B.J."/>
            <person name="Piceno Y.M."/>
            <person name="Andersen G.L."/>
            <person name="Banfield J.F."/>
        </authorList>
    </citation>
    <scope>NUCLEOTIDE SEQUENCE [LARGE SCALE GENOMIC DNA]</scope>
</reference>
<evidence type="ECO:0000313" key="3">
    <source>
        <dbReference type="EMBL" id="KUK68656.1"/>
    </source>
</evidence>
<dbReference type="EMBL" id="LGGH01000002">
    <property type="protein sequence ID" value="KUK68656.1"/>
    <property type="molecule type" value="Genomic_DNA"/>
</dbReference>
<dbReference type="PATRIC" id="fig|1236046.5.peg.1333"/>
<name>A0A101H1K9_9BACT</name>
<dbReference type="PANTHER" id="PTHR40446:SF2">
    <property type="entry name" value="N-ACETYLGLUCOSAMINE-1-PHOSPHODIESTER ALPHA-N-ACETYLGLUCOSAMINIDASE"/>
    <property type="match status" value="1"/>
</dbReference>
<evidence type="ECO:0000313" key="7">
    <source>
        <dbReference type="Proteomes" id="UP000264215"/>
    </source>
</evidence>
<accession>A0A101H1K9</accession>